<gene>
    <name evidence="1" type="ORF">BD410DRAFT_680097</name>
</gene>
<reference evidence="1 2" key="1">
    <citation type="submission" date="2018-06" db="EMBL/GenBank/DDBJ databases">
        <title>A transcriptomic atlas of mushroom development highlights an independent origin of complex multicellularity.</title>
        <authorList>
            <consortium name="DOE Joint Genome Institute"/>
            <person name="Krizsan K."/>
            <person name="Almasi E."/>
            <person name="Merenyi Z."/>
            <person name="Sahu N."/>
            <person name="Viragh M."/>
            <person name="Koszo T."/>
            <person name="Mondo S."/>
            <person name="Kiss B."/>
            <person name="Balint B."/>
            <person name="Kues U."/>
            <person name="Barry K."/>
            <person name="Hegedus J.C."/>
            <person name="Henrissat B."/>
            <person name="Johnson J."/>
            <person name="Lipzen A."/>
            <person name="Ohm R."/>
            <person name="Nagy I."/>
            <person name="Pangilinan J."/>
            <person name="Yan J."/>
            <person name="Xiong Y."/>
            <person name="Grigoriev I.V."/>
            <person name="Hibbett D.S."/>
            <person name="Nagy L.G."/>
        </authorList>
    </citation>
    <scope>NUCLEOTIDE SEQUENCE [LARGE SCALE GENOMIC DNA]</scope>
    <source>
        <strain evidence="1 2">SZMC22713</strain>
    </source>
</reference>
<dbReference type="EMBL" id="ML170268">
    <property type="protein sequence ID" value="TDL15620.1"/>
    <property type="molecule type" value="Genomic_DNA"/>
</dbReference>
<feature type="non-terminal residue" evidence="1">
    <location>
        <position position="1"/>
    </location>
</feature>
<proteinExistence type="predicted"/>
<protein>
    <submittedName>
        <fullName evidence="1">Uncharacterized protein</fullName>
    </submittedName>
</protein>
<dbReference type="OrthoDB" id="2746120at2759"/>
<name>A0A4Y7PME6_9AGAM</name>
<dbReference type="VEuPathDB" id="FungiDB:BD410DRAFT_680097"/>
<feature type="non-terminal residue" evidence="1">
    <location>
        <position position="154"/>
    </location>
</feature>
<dbReference type="STRING" id="50990.A0A4Y7PME6"/>
<keyword evidence="2" id="KW-1185">Reference proteome</keyword>
<organism evidence="1 2">
    <name type="scientific">Rickenella mellea</name>
    <dbReference type="NCBI Taxonomy" id="50990"/>
    <lineage>
        <taxon>Eukaryota</taxon>
        <taxon>Fungi</taxon>
        <taxon>Dikarya</taxon>
        <taxon>Basidiomycota</taxon>
        <taxon>Agaricomycotina</taxon>
        <taxon>Agaricomycetes</taxon>
        <taxon>Hymenochaetales</taxon>
        <taxon>Rickenellaceae</taxon>
        <taxon>Rickenella</taxon>
    </lineage>
</organism>
<evidence type="ECO:0000313" key="2">
    <source>
        <dbReference type="Proteomes" id="UP000294933"/>
    </source>
</evidence>
<accession>A0A4Y7PME6</accession>
<dbReference type="AlphaFoldDB" id="A0A4Y7PME6"/>
<dbReference type="Proteomes" id="UP000294933">
    <property type="component" value="Unassembled WGS sequence"/>
</dbReference>
<sequence>PPWIVEAVTYLLRDSEDFGPLWRRMVLEWLRLEESYGFVSPVTGLGTTHRPSQIEYWVGRGRKGTPDIPDVAKFAEGWWKWWVALQPEWRTISDDGRPRISGSGSWEVLRKPGKNGILSVLATLAWWRHELGDNATPNWESAAIDVEWALQGLT</sequence>
<evidence type="ECO:0000313" key="1">
    <source>
        <dbReference type="EMBL" id="TDL15620.1"/>
    </source>
</evidence>